<comment type="caution">
    <text evidence="1">The sequence shown here is derived from an EMBL/GenBank/DDBJ whole genome shotgun (WGS) entry which is preliminary data.</text>
</comment>
<dbReference type="AlphaFoldDB" id="A0A0F9B1Y5"/>
<accession>A0A0F9B1Y5</accession>
<gene>
    <name evidence="1" type="ORF">LCGC14_2781090</name>
</gene>
<reference evidence="1" key="1">
    <citation type="journal article" date="2015" name="Nature">
        <title>Complex archaea that bridge the gap between prokaryotes and eukaryotes.</title>
        <authorList>
            <person name="Spang A."/>
            <person name="Saw J.H."/>
            <person name="Jorgensen S.L."/>
            <person name="Zaremba-Niedzwiedzka K."/>
            <person name="Martijn J."/>
            <person name="Lind A.E."/>
            <person name="van Eijk R."/>
            <person name="Schleper C."/>
            <person name="Guy L."/>
            <person name="Ettema T.J."/>
        </authorList>
    </citation>
    <scope>NUCLEOTIDE SEQUENCE</scope>
</reference>
<protein>
    <submittedName>
        <fullName evidence="1">Uncharacterized protein</fullName>
    </submittedName>
</protein>
<proteinExistence type="predicted"/>
<dbReference type="EMBL" id="LAZR01051669">
    <property type="protein sequence ID" value="KKK84664.1"/>
    <property type="molecule type" value="Genomic_DNA"/>
</dbReference>
<organism evidence="1">
    <name type="scientific">marine sediment metagenome</name>
    <dbReference type="NCBI Taxonomy" id="412755"/>
    <lineage>
        <taxon>unclassified sequences</taxon>
        <taxon>metagenomes</taxon>
        <taxon>ecological metagenomes</taxon>
    </lineage>
</organism>
<evidence type="ECO:0000313" key="1">
    <source>
        <dbReference type="EMBL" id="KKK84664.1"/>
    </source>
</evidence>
<name>A0A0F9B1Y5_9ZZZZ</name>
<sequence length="97" mass="10989">MEHTKGEWKATDYVMVDGKRRYDVETADEVIAMDVSRANAERIVKAVNCHDDLVEALKEAINALTIKLDKPKYPEILDFKSRVEPMILQALAKAEGK</sequence>